<keyword evidence="1" id="KW-0436">Ligase</keyword>
<dbReference type="InterPro" id="IPR011761">
    <property type="entry name" value="ATP-grasp"/>
</dbReference>
<dbReference type="EMBL" id="JAVALS010000002">
    <property type="protein sequence ID" value="MDP5226579.1"/>
    <property type="molecule type" value="Genomic_DNA"/>
</dbReference>
<evidence type="ECO:0000256" key="2">
    <source>
        <dbReference type="ARBA" id="ARBA00022741"/>
    </source>
</evidence>
<evidence type="ECO:0000313" key="6">
    <source>
        <dbReference type="EMBL" id="MDP5226579.1"/>
    </source>
</evidence>
<dbReference type="Gene3D" id="3.40.50.20">
    <property type="match status" value="1"/>
</dbReference>
<dbReference type="Pfam" id="PF02655">
    <property type="entry name" value="ATP-grasp_3"/>
    <property type="match status" value="1"/>
</dbReference>
<dbReference type="PANTHER" id="PTHR43585:SF2">
    <property type="entry name" value="ATP-GRASP ENZYME FSQD"/>
    <property type="match status" value="1"/>
</dbReference>
<feature type="domain" description="ATP-grasp" evidence="5">
    <location>
        <begin position="111"/>
        <end position="299"/>
    </location>
</feature>
<organism evidence="6 7">
    <name type="scientific">Arthrobacter horti</name>
    <dbReference type="NCBI Taxonomy" id="3068273"/>
    <lineage>
        <taxon>Bacteria</taxon>
        <taxon>Bacillati</taxon>
        <taxon>Actinomycetota</taxon>
        <taxon>Actinomycetes</taxon>
        <taxon>Micrococcales</taxon>
        <taxon>Micrococcaceae</taxon>
        <taxon>Arthrobacter</taxon>
    </lineage>
</organism>
<dbReference type="SUPFAM" id="SSF56059">
    <property type="entry name" value="Glutathione synthetase ATP-binding domain-like"/>
    <property type="match status" value="1"/>
</dbReference>
<dbReference type="InterPro" id="IPR013815">
    <property type="entry name" value="ATP_grasp_subdomain_1"/>
</dbReference>
<dbReference type="PANTHER" id="PTHR43585">
    <property type="entry name" value="FUMIPYRROLE BIOSYNTHESIS PROTEIN C"/>
    <property type="match status" value="1"/>
</dbReference>
<keyword evidence="3 4" id="KW-0067">ATP-binding</keyword>
<sequence>MVRVLVTGIGGPAGSSLARQLRAQGHWVGGVDMDPAAAAFGDHFAQVPGAGDPGYLGILKTLAAEWGCELLIPTVSDELVAVAASADILGIPVLVGPADAVHTANDKYLTMQALAAAGVPVPGYGLPDGFASAQEAHASLGHELVAKPRVSRGGRGVHVLEAARAGEEDAVAFWDSLDESWILQTFAPGVEYAPVVFAAEPGEPAFIAVLEKTELKEGRVGNAVSVRPVDAPDVADLAGAVVAALGLSGPVDMDVRRLEDGTPVVLEVNARFGANSASAPGLLEAVLTSIGPAVDSPLV</sequence>
<dbReference type="InterPro" id="IPR052032">
    <property type="entry name" value="ATP-dep_AA_Ligase"/>
</dbReference>
<proteinExistence type="predicted"/>
<evidence type="ECO:0000256" key="3">
    <source>
        <dbReference type="ARBA" id="ARBA00022840"/>
    </source>
</evidence>
<accession>A0ABT9IN48</accession>
<dbReference type="Gene3D" id="3.30.470.20">
    <property type="entry name" value="ATP-grasp fold, B domain"/>
    <property type="match status" value="1"/>
</dbReference>
<dbReference type="RefSeq" id="WP_305995622.1">
    <property type="nucleotide sequence ID" value="NZ_JAVALS010000002.1"/>
</dbReference>
<dbReference type="PROSITE" id="PS50975">
    <property type="entry name" value="ATP_GRASP"/>
    <property type="match status" value="1"/>
</dbReference>
<evidence type="ECO:0000259" key="5">
    <source>
        <dbReference type="PROSITE" id="PS50975"/>
    </source>
</evidence>
<gene>
    <name evidence="6" type="ORF">Q9R02_05355</name>
</gene>
<dbReference type="InterPro" id="IPR003806">
    <property type="entry name" value="ATP-grasp_PylC-type"/>
</dbReference>
<reference evidence="6 7" key="1">
    <citation type="submission" date="2023-08" db="EMBL/GenBank/DDBJ databases">
        <title>Arthrobacter horti sp. nov., isolated from forest soil.</title>
        <authorList>
            <person name="Park M."/>
        </authorList>
    </citation>
    <scope>NUCLEOTIDE SEQUENCE [LARGE SCALE GENOMIC DNA]</scope>
    <source>
        <strain evidence="6 7">YJM1</strain>
    </source>
</reference>
<evidence type="ECO:0000313" key="7">
    <source>
        <dbReference type="Proteomes" id="UP001232725"/>
    </source>
</evidence>
<dbReference type="SUPFAM" id="SSF51735">
    <property type="entry name" value="NAD(P)-binding Rossmann-fold domains"/>
    <property type="match status" value="1"/>
</dbReference>
<comment type="caution">
    <text evidence="6">The sequence shown here is derived from an EMBL/GenBank/DDBJ whole genome shotgun (WGS) entry which is preliminary data.</text>
</comment>
<dbReference type="Gene3D" id="3.30.1490.20">
    <property type="entry name" value="ATP-grasp fold, A domain"/>
    <property type="match status" value="1"/>
</dbReference>
<protein>
    <submittedName>
        <fullName evidence="6">ATP-grasp domain-containing protein</fullName>
    </submittedName>
</protein>
<evidence type="ECO:0000256" key="4">
    <source>
        <dbReference type="PROSITE-ProRule" id="PRU00409"/>
    </source>
</evidence>
<dbReference type="InterPro" id="IPR036291">
    <property type="entry name" value="NAD(P)-bd_dom_sf"/>
</dbReference>
<evidence type="ECO:0000256" key="1">
    <source>
        <dbReference type="ARBA" id="ARBA00022598"/>
    </source>
</evidence>
<dbReference type="Proteomes" id="UP001232725">
    <property type="component" value="Unassembled WGS sequence"/>
</dbReference>
<name>A0ABT9IN48_9MICC</name>
<keyword evidence="2 4" id="KW-0547">Nucleotide-binding</keyword>
<keyword evidence="7" id="KW-1185">Reference proteome</keyword>